<organism evidence="2 3">
    <name type="scientific">Candidatus Doudnabacteria bacterium RIFCSPHIGHO2_01_FULL_46_14</name>
    <dbReference type="NCBI Taxonomy" id="1817824"/>
    <lineage>
        <taxon>Bacteria</taxon>
        <taxon>Candidatus Doudnaibacteriota</taxon>
    </lineage>
</organism>
<dbReference type="EMBL" id="MFEK01000014">
    <property type="protein sequence ID" value="OGE78158.1"/>
    <property type="molecule type" value="Genomic_DNA"/>
</dbReference>
<feature type="transmembrane region" description="Helical" evidence="1">
    <location>
        <begin position="278"/>
        <end position="299"/>
    </location>
</feature>
<reference evidence="2 3" key="1">
    <citation type="journal article" date="2016" name="Nat. Commun.">
        <title>Thousands of microbial genomes shed light on interconnected biogeochemical processes in an aquifer system.</title>
        <authorList>
            <person name="Anantharaman K."/>
            <person name="Brown C.T."/>
            <person name="Hug L.A."/>
            <person name="Sharon I."/>
            <person name="Castelle C.J."/>
            <person name="Probst A.J."/>
            <person name="Thomas B.C."/>
            <person name="Singh A."/>
            <person name="Wilkins M.J."/>
            <person name="Karaoz U."/>
            <person name="Brodie E.L."/>
            <person name="Williams K.H."/>
            <person name="Hubbard S.S."/>
            <person name="Banfield J.F."/>
        </authorList>
    </citation>
    <scope>NUCLEOTIDE SEQUENCE [LARGE SCALE GENOMIC DNA]</scope>
</reference>
<keyword evidence="1" id="KW-0472">Membrane</keyword>
<gene>
    <name evidence="2" type="ORF">A2751_03290</name>
</gene>
<dbReference type="STRING" id="1817824.A2751_03290"/>
<feature type="transmembrane region" description="Helical" evidence="1">
    <location>
        <begin position="311"/>
        <end position="329"/>
    </location>
</feature>
<feature type="transmembrane region" description="Helical" evidence="1">
    <location>
        <begin position="430"/>
        <end position="456"/>
    </location>
</feature>
<feature type="transmembrane region" description="Helical" evidence="1">
    <location>
        <begin position="491"/>
        <end position="508"/>
    </location>
</feature>
<sequence length="663" mass="76482">MENLSMNSLINLNKRLYLQMLALAIIGYFAASRVIQDIYYRGKFSDYIADAFAGHVPRPEPLEIPFYFAGFLVIPVLAAVLCWFYEKNILKYVLAGVFLVALVKIFPLLSRLDLPDFEIYGIYLKTKGAGQALYLLFTKRIFVLRAAMAAAVIFYFLVRYFWKPAWAQSAFRFDSSKLRPKLEPAILIFIGLLLFHPNLPYDEGHYNFMIGTVHDMISGKPLLYETSNQYGILNMYFLHAIFSLAGRVSYAGFSLVIFFCYYAYYLALYFFIKTWLKSNLFALTGLGIIVAVTYFLQVSPTLTAFHFPAMSPFRLGMYVPVLFLLHRYFTTRSSKMREAAIMLSAAAVFWNFDTGASLAIAVYLTLGAAAWFEKQGLQEKLKWLVLLFGKFVLYGLSVFGLLNLLNYWRFGAVPDWIGNLERSLLHARGLAQIPLSLFGFFEVFVFVYLSTMLYFLYQKKQGRQIDPILFFLAVYGAFSFTYYIGVSAWNVFYQVSVPLILIALYFSYHYLETKLVASIFAALLFFAAFVWAAKIPVELAHRDYRDFGQDHYYDNRDPGLRADAKILRENYAALPRYPLMHANGTKLLIYAGRANWLPIYDFYQANARKTMRPLISMVKSEKPEYIFIGTETDEEIEYFTAAILADYELRESLNTLDVYQRKN</sequence>
<feature type="transmembrane region" description="Helical" evidence="1">
    <location>
        <begin position="64"/>
        <end position="85"/>
    </location>
</feature>
<keyword evidence="1" id="KW-1133">Transmembrane helix</keyword>
<feature type="transmembrane region" description="Helical" evidence="1">
    <location>
        <begin position="142"/>
        <end position="162"/>
    </location>
</feature>
<feature type="transmembrane region" description="Helical" evidence="1">
    <location>
        <begin position="349"/>
        <end position="372"/>
    </location>
</feature>
<name>A0A1F5NKK9_9BACT</name>
<proteinExistence type="predicted"/>
<feature type="transmembrane region" description="Helical" evidence="1">
    <location>
        <begin position="92"/>
        <end position="110"/>
    </location>
</feature>
<evidence type="ECO:0000313" key="2">
    <source>
        <dbReference type="EMBL" id="OGE78158.1"/>
    </source>
</evidence>
<feature type="transmembrane region" description="Helical" evidence="1">
    <location>
        <begin position="182"/>
        <end position="199"/>
    </location>
</feature>
<dbReference type="AlphaFoldDB" id="A0A1F5NKK9"/>
<feature type="transmembrane region" description="Helical" evidence="1">
    <location>
        <begin position="16"/>
        <end position="35"/>
    </location>
</feature>
<evidence type="ECO:0008006" key="4">
    <source>
        <dbReference type="Google" id="ProtNLM"/>
    </source>
</evidence>
<feature type="transmembrane region" description="Helical" evidence="1">
    <location>
        <begin position="515"/>
        <end position="533"/>
    </location>
</feature>
<feature type="transmembrane region" description="Helical" evidence="1">
    <location>
        <begin position="384"/>
        <end position="410"/>
    </location>
</feature>
<protein>
    <recommendedName>
        <fullName evidence="4">Glycosyltransferase RgtA/B/C/D-like domain-containing protein</fullName>
    </recommendedName>
</protein>
<evidence type="ECO:0000256" key="1">
    <source>
        <dbReference type="SAM" id="Phobius"/>
    </source>
</evidence>
<accession>A0A1F5NKK9</accession>
<feature type="transmembrane region" description="Helical" evidence="1">
    <location>
        <begin position="468"/>
        <end position="485"/>
    </location>
</feature>
<comment type="caution">
    <text evidence="2">The sequence shown here is derived from an EMBL/GenBank/DDBJ whole genome shotgun (WGS) entry which is preliminary data.</text>
</comment>
<evidence type="ECO:0000313" key="3">
    <source>
        <dbReference type="Proteomes" id="UP000176864"/>
    </source>
</evidence>
<keyword evidence="1" id="KW-0812">Transmembrane</keyword>
<dbReference type="Proteomes" id="UP000176864">
    <property type="component" value="Unassembled WGS sequence"/>
</dbReference>
<feature type="transmembrane region" description="Helical" evidence="1">
    <location>
        <begin position="253"/>
        <end position="272"/>
    </location>
</feature>